<reference evidence="3" key="1">
    <citation type="submission" date="2016-10" db="EMBL/GenBank/DDBJ databases">
        <authorList>
            <person name="Varghese N."/>
            <person name="Submissions S."/>
        </authorList>
    </citation>
    <scope>NUCLEOTIDE SEQUENCE [LARGE SCALE GENOMIC DNA]</scope>
    <source>
        <strain evidence="3">DSM 25811 / CCM 8410 / LMG 26954 / E90</strain>
    </source>
</reference>
<name>A0A1G6XEL8_NIADE</name>
<dbReference type="CDD" id="cd19086">
    <property type="entry name" value="AKR_AKR11C1"/>
    <property type="match status" value="1"/>
</dbReference>
<dbReference type="Gene3D" id="3.20.20.100">
    <property type="entry name" value="NADP-dependent oxidoreductase domain"/>
    <property type="match status" value="1"/>
</dbReference>
<dbReference type="SUPFAM" id="SSF51430">
    <property type="entry name" value="NAD(P)-linked oxidoreductase"/>
    <property type="match status" value="1"/>
</dbReference>
<dbReference type="PRINTS" id="PR00069">
    <property type="entry name" value="ALDKETRDTASE"/>
</dbReference>
<dbReference type="GO" id="GO:0016491">
    <property type="term" value="F:oxidoreductase activity"/>
    <property type="evidence" value="ECO:0007669"/>
    <property type="project" value="InterPro"/>
</dbReference>
<dbReference type="RefSeq" id="WP_090391893.1">
    <property type="nucleotide sequence ID" value="NZ_FMZO01000013.1"/>
</dbReference>
<dbReference type="AlphaFoldDB" id="A0A1G6XEL8"/>
<feature type="domain" description="NADP-dependent oxidoreductase" evidence="1">
    <location>
        <begin position="16"/>
        <end position="274"/>
    </location>
</feature>
<dbReference type="InterPro" id="IPR053135">
    <property type="entry name" value="AKR2_Oxidoreductase"/>
</dbReference>
<evidence type="ECO:0000313" key="2">
    <source>
        <dbReference type="EMBL" id="SDD76628.1"/>
    </source>
</evidence>
<evidence type="ECO:0000259" key="1">
    <source>
        <dbReference type="Pfam" id="PF00248"/>
    </source>
</evidence>
<dbReference type="PANTHER" id="PTHR43312:SF1">
    <property type="entry name" value="NADP-DEPENDENT OXIDOREDUCTASE DOMAIN-CONTAINING PROTEIN"/>
    <property type="match status" value="1"/>
</dbReference>
<dbReference type="STRING" id="1285928.SAMN04487894_11349"/>
<keyword evidence="3" id="KW-1185">Reference proteome</keyword>
<proteinExistence type="predicted"/>
<accession>A0A1G6XEL8</accession>
<sequence>MEYRILGGTGLSVSALGFGCMSLAGSAKEESVRLIQEAIAGGINFFDTADLYEKGENEKLVGQALKPNRKNVFLATKAGNQWRADGSGWDWNPRRDYILACAEQSLKRLGTDYIDLYQLHGGTIEDNIDETIEAFELLKQQGKIRHYGISSIRPNVIREYVDRSSIESVMLQYSLLDRRPEETVLPLLKEYNKGVLVRGALAQGLLINKPAKEYTGHTTGEVKEIQMLIKELAANNHTPEQLALHYVWSNPAVTTVVAGIRTAEQLQQLLAAMEGSDKELTDALRKKVPATFYEQHR</sequence>
<dbReference type="InterPro" id="IPR023210">
    <property type="entry name" value="NADP_OxRdtase_dom"/>
</dbReference>
<dbReference type="Pfam" id="PF00248">
    <property type="entry name" value="Aldo_ket_red"/>
    <property type="match status" value="1"/>
</dbReference>
<dbReference type="InterPro" id="IPR036812">
    <property type="entry name" value="NAD(P)_OxRdtase_dom_sf"/>
</dbReference>
<dbReference type="PROSITE" id="PS51257">
    <property type="entry name" value="PROKAR_LIPOPROTEIN"/>
    <property type="match status" value="1"/>
</dbReference>
<organism evidence="2 3">
    <name type="scientific">Niabella drilacis (strain DSM 25811 / CCM 8410 / CCUG 62505 / LMG 26954 / E90)</name>
    <dbReference type="NCBI Taxonomy" id="1285928"/>
    <lineage>
        <taxon>Bacteria</taxon>
        <taxon>Pseudomonadati</taxon>
        <taxon>Bacteroidota</taxon>
        <taxon>Chitinophagia</taxon>
        <taxon>Chitinophagales</taxon>
        <taxon>Chitinophagaceae</taxon>
        <taxon>Niabella</taxon>
    </lineage>
</organism>
<dbReference type="InterPro" id="IPR020471">
    <property type="entry name" value="AKR"/>
</dbReference>
<dbReference type="EMBL" id="FMZO01000013">
    <property type="protein sequence ID" value="SDD76628.1"/>
    <property type="molecule type" value="Genomic_DNA"/>
</dbReference>
<dbReference type="OrthoDB" id="9773828at2"/>
<gene>
    <name evidence="2" type="ORF">SAMN04487894_11349</name>
</gene>
<evidence type="ECO:0000313" key="3">
    <source>
        <dbReference type="Proteomes" id="UP000198757"/>
    </source>
</evidence>
<protein>
    <submittedName>
        <fullName evidence="2">Predicted oxidoreductase</fullName>
    </submittedName>
</protein>
<dbReference type="PANTHER" id="PTHR43312">
    <property type="entry name" value="D-THREO-ALDOSE 1-DEHYDROGENASE"/>
    <property type="match status" value="1"/>
</dbReference>
<dbReference type="Proteomes" id="UP000198757">
    <property type="component" value="Unassembled WGS sequence"/>
</dbReference>